<comment type="similarity">
    <text evidence="5">Belongs to the GART family.</text>
</comment>
<evidence type="ECO:0000256" key="5">
    <source>
        <dbReference type="ARBA" id="ARBA00038440"/>
    </source>
</evidence>
<dbReference type="SUPFAM" id="SSF53328">
    <property type="entry name" value="Formyltransferase"/>
    <property type="match status" value="1"/>
</dbReference>
<comment type="pathway">
    <text evidence="1">Purine metabolism; IMP biosynthesis via de novo pathway; N(2)-formyl-N(1)-(5-phospho-D-ribosyl)glycinamide from N(1)-(5-phospho-D-ribosyl)glycinamide (10-formyl THF route): step 1/1.</text>
</comment>
<reference evidence="11" key="1">
    <citation type="journal article" date="2010" name="Stand. Genomic Sci.">
        <title>Complete genome sequence of Sulfurimonas autotrophica type strain (OK10).</title>
        <authorList>
            <person name="Sikorski J."/>
            <person name="Munk C."/>
            <person name="Lapidus A."/>
            <person name="Djao O."/>
            <person name="Lucas S."/>
            <person name="Glavina Del Rio T."/>
            <person name="Nolan M."/>
            <person name="Tice H."/>
            <person name="Han C."/>
            <person name="Cheng J."/>
            <person name="Tapia R."/>
            <person name="Goodwin L."/>
            <person name="Pitluck S."/>
            <person name="Liolios K."/>
            <person name="Ivanova N."/>
            <person name="Mavromatis K."/>
            <person name="Mikhailova N."/>
            <person name="Pati A."/>
            <person name="Sims D."/>
            <person name="Meincke L."/>
            <person name="Brettin T."/>
            <person name="Detter J."/>
            <person name="Chen A."/>
            <person name="Palaniappan K."/>
            <person name="Land M."/>
            <person name="Hauser L."/>
            <person name="Chang Y."/>
            <person name="Jeffries C."/>
            <person name="Rohde M."/>
            <person name="Lang E."/>
            <person name="Spring S."/>
            <person name="Goker M."/>
            <person name="Woyke T."/>
            <person name="Bristow J."/>
            <person name="Eisen J."/>
            <person name="Markowitz V."/>
            <person name="Hugenholtz P."/>
            <person name="Kyrpides N."/>
            <person name="Klenk H."/>
        </authorList>
    </citation>
    <scope>NUCLEOTIDE SEQUENCE [LARGE SCALE GENOMIC DNA]</scope>
    <source>
        <strain evidence="11">ATCC BAA-671 / DSM 16294 / JCM 11897 / OK10</strain>
    </source>
</reference>
<dbReference type="GO" id="GO:0004644">
    <property type="term" value="F:phosphoribosylglycinamide formyltransferase activity"/>
    <property type="evidence" value="ECO:0007669"/>
    <property type="project" value="UniProtKB-EC"/>
</dbReference>
<evidence type="ECO:0000256" key="8">
    <source>
        <dbReference type="ARBA" id="ARBA00047664"/>
    </source>
</evidence>
<dbReference type="InterPro" id="IPR036477">
    <property type="entry name" value="Formyl_transf_N_sf"/>
</dbReference>
<accession>E0UPM0</accession>
<dbReference type="InterPro" id="IPR001555">
    <property type="entry name" value="GART_AS"/>
</dbReference>
<evidence type="ECO:0000313" key="11">
    <source>
        <dbReference type="Proteomes" id="UP000007803"/>
    </source>
</evidence>
<sequence>MKSIAVLASHNGSGLDAIMQAVHEKILPLNIALVVSNNTEAKVLQKAEDYNLTCKLINAKTHNNPDDALYELLKEHDCEYIFLSGYMKKIPSILTCNFKIINSHPSLLPKYGGAGMYGRFVHEAVIKNNESKSGVTIHEVNEHYDDGKIILQKSLQISPEDTVDTLEKKIKNLEKTAIVEGLALCLK</sequence>
<evidence type="ECO:0000259" key="9">
    <source>
        <dbReference type="Pfam" id="PF00551"/>
    </source>
</evidence>
<evidence type="ECO:0000256" key="4">
    <source>
        <dbReference type="ARBA" id="ARBA00022755"/>
    </source>
</evidence>
<dbReference type="Pfam" id="PF00551">
    <property type="entry name" value="Formyl_trans_N"/>
    <property type="match status" value="1"/>
</dbReference>
<dbReference type="STRING" id="563040.Saut_0563"/>
<feature type="domain" description="Formyl transferase N-terminal" evidence="9">
    <location>
        <begin position="3"/>
        <end position="180"/>
    </location>
</feature>
<dbReference type="Proteomes" id="UP000007803">
    <property type="component" value="Chromosome"/>
</dbReference>
<evidence type="ECO:0000256" key="3">
    <source>
        <dbReference type="ARBA" id="ARBA00022679"/>
    </source>
</evidence>
<keyword evidence="4" id="KW-0658">Purine biosynthesis</keyword>
<dbReference type="PANTHER" id="PTHR43369">
    <property type="entry name" value="PHOSPHORIBOSYLGLYCINAMIDE FORMYLTRANSFERASE"/>
    <property type="match status" value="1"/>
</dbReference>
<evidence type="ECO:0000256" key="2">
    <source>
        <dbReference type="ARBA" id="ARBA00012254"/>
    </source>
</evidence>
<dbReference type="GO" id="GO:0006189">
    <property type="term" value="P:'de novo' IMP biosynthetic process"/>
    <property type="evidence" value="ECO:0007669"/>
    <property type="project" value="UniProtKB-UniPathway"/>
</dbReference>
<evidence type="ECO:0000256" key="6">
    <source>
        <dbReference type="ARBA" id="ARBA00041324"/>
    </source>
</evidence>
<evidence type="ECO:0000313" key="10">
    <source>
        <dbReference type="EMBL" id="ADN08612.1"/>
    </source>
</evidence>
<proteinExistence type="inferred from homology"/>
<dbReference type="EC" id="2.1.2.2" evidence="2"/>
<dbReference type="PANTHER" id="PTHR43369:SF2">
    <property type="entry name" value="PHOSPHORIBOSYLGLYCINAMIDE FORMYLTRANSFERASE"/>
    <property type="match status" value="1"/>
</dbReference>
<dbReference type="Gene3D" id="3.40.50.170">
    <property type="entry name" value="Formyl transferase, N-terminal domain"/>
    <property type="match status" value="1"/>
</dbReference>
<comment type="catalytic activity">
    <reaction evidence="8">
        <text>N(1)-(5-phospho-beta-D-ribosyl)glycinamide + (6R)-10-formyltetrahydrofolate = N(2)-formyl-N(1)-(5-phospho-beta-D-ribosyl)glycinamide + (6S)-5,6,7,8-tetrahydrofolate + H(+)</text>
        <dbReference type="Rhea" id="RHEA:15053"/>
        <dbReference type="ChEBI" id="CHEBI:15378"/>
        <dbReference type="ChEBI" id="CHEBI:57453"/>
        <dbReference type="ChEBI" id="CHEBI:143788"/>
        <dbReference type="ChEBI" id="CHEBI:147286"/>
        <dbReference type="ChEBI" id="CHEBI:195366"/>
        <dbReference type="EC" id="2.1.2.2"/>
    </reaction>
</comment>
<evidence type="ECO:0000256" key="1">
    <source>
        <dbReference type="ARBA" id="ARBA00005054"/>
    </source>
</evidence>
<dbReference type="InterPro" id="IPR004607">
    <property type="entry name" value="GART"/>
</dbReference>
<dbReference type="PROSITE" id="PS00373">
    <property type="entry name" value="GART"/>
    <property type="match status" value="1"/>
</dbReference>
<dbReference type="RefSeq" id="WP_013326368.1">
    <property type="nucleotide sequence ID" value="NC_014506.1"/>
</dbReference>
<dbReference type="AlphaFoldDB" id="E0UPM0"/>
<dbReference type="OrthoDB" id="9806170at2"/>
<dbReference type="CDD" id="cd08645">
    <property type="entry name" value="FMT_core_GART"/>
    <property type="match status" value="1"/>
</dbReference>
<dbReference type="InterPro" id="IPR002376">
    <property type="entry name" value="Formyl_transf_N"/>
</dbReference>
<name>E0UPM0_SULAO</name>
<dbReference type="eggNOG" id="COG0299">
    <property type="taxonomic scope" value="Bacteria"/>
</dbReference>
<keyword evidence="3 10" id="KW-0808">Transferase</keyword>
<dbReference type="UniPathway" id="UPA00074">
    <property type="reaction ID" value="UER00126"/>
</dbReference>
<dbReference type="HOGENOM" id="CLU_038395_1_3_7"/>
<organism evidence="10 11">
    <name type="scientific">Sulfurimonas autotrophica (strain ATCC BAA-671 / DSM 16294 / JCM 11897 / OK10)</name>
    <dbReference type="NCBI Taxonomy" id="563040"/>
    <lineage>
        <taxon>Bacteria</taxon>
        <taxon>Pseudomonadati</taxon>
        <taxon>Campylobacterota</taxon>
        <taxon>Epsilonproteobacteria</taxon>
        <taxon>Campylobacterales</taxon>
        <taxon>Sulfurimonadaceae</taxon>
        <taxon>Sulfurimonas</taxon>
    </lineage>
</organism>
<evidence type="ECO:0000256" key="7">
    <source>
        <dbReference type="ARBA" id="ARBA00041682"/>
    </source>
</evidence>
<dbReference type="KEGG" id="sua:Saut_0563"/>
<gene>
    <name evidence="10" type="ordered locus">Saut_0563</name>
</gene>
<dbReference type="GO" id="GO:0005737">
    <property type="term" value="C:cytoplasm"/>
    <property type="evidence" value="ECO:0007669"/>
    <property type="project" value="TreeGrafter"/>
</dbReference>
<keyword evidence="11" id="KW-1185">Reference proteome</keyword>
<dbReference type="EMBL" id="CP002205">
    <property type="protein sequence ID" value="ADN08612.1"/>
    <property type="molecule type" value="Genomic_DNA"/>
</dbReference>
<protein>
    <recommendedName>
        <fullName evidence="2">phosphoribosylglycinamide formyltransferase 1</fullName>
        <ecNumber evidence="2">2.1.2.2</ecNumber>
    </recommendedName>
    <alternativeName>
        <fullName evidence="7">5'-phosphoribosylglycinamide transformylase</fullName>
    </alternativeName>
    <alternativeName>
        <fullName evidence="6">GAR transformylase</fullName>
    </alternativeName>
</protein>